<keyword evidence="1" id="KW-0812">Transmembrane</keyword>
<sequence>MSHVLWWVLITLAVLLAVYLGVWWTATRASRSEHVTPQGKLSQTDQRRVQARRAYAEALSAAAVNAADEGHSEAADVLREHAARLRTSAGEPVIPQPRRAPGVGESGLSIRIVLRRPARTAARARQLM</sequence>
<dbReference type="EMBL" id="VMNW02000005">
    <property type="protein sequence ID" value="KAA9165565.1"/>
    <property type="molecule type" value="Genomic_DNA"/>
</dbReference>
<keyword evidence="1" id="KW-0472">Membrane</keyword>
<keyword evidence="3" id="KW-1185">Reference proteome</keyword>
<accession>A0A5N0VHG0</accession>
<protein>
    <submittedName>
        <fullName evidence="2">Uncharacterized protein</fullName>
    </submittedName>
</protein>
<comment type="caution">
    <text evidence="2">The sequence shown here is derived from an EMBL/GenBank/DDBJ whole genome shotgun (WGS) entry which is preliminary data.</text>
</comment>
<evidence type="ECO:0000313" key="2">
    <source>
        <dbReference type="EMBL" id="KAA9165565.1"/>
    </source>
</evidence>
<evidence type="ECO:0000256" key="1">
    <source>
        <dbReference type="SAM" id="Phobius"/>
    </source>
</evidence>
<dbReference type="RefSeq" id="WP_144746091.1">
    <property type="nucleotide sequence ID" value="NZ_VMNW02000005.1"/>
</dbReference>
<keyword evidence="1" id="KW-1133">Transmembrane helix</keyword>
<dbReference type="AlphaFoldDB" id="A0A5N0VHG0"/>
<dbReference type="Proteomes" id="UP000319769">
    <property type="component" value="Unassembled WGS sequence"/>
</dbReference>
<evidence type="ECO:0000313" key="3">
    <source>
        <dbReference type="Proteomes" id="UP000319769"/>
    </source>
</evidence>
<organism evidence="2 3">
    <name type="scientific">Amycolatopsis acidicola</name>
    <dbReference type="NCBI Taxonomy" id="2596893"/>
    <lineage>
        <taxon>Bacteria</taxon>
        <taxon>Bacillati</taxon>
        <taxon>Actinomycetota</taxon>
        <taxon>Actinomycetes</taxon>
        <taxon>Pseudonocardiales</taxon>
        <taxon>Pseudonocardiaceae</taxon>
        <taxon>Amycolatopsis</taxon>
    </lineage>
</organism>
<proteinExistence type="predicted"/>
<gene>
    <name evidence="2" type="ORF">FPZ12_005725</name>
</gene>
<name>A0A5N0VHG0_9PSEU</name>
<reference evidence="2" key="1">
    <citation type="submission" date="2019-09" db="EMBL/GenBank/DDBJ databases">
        <authorList>
            <person name="Teo W.F.A."/>
            <person name="Duangmal K."/>
        </authorList>
    </citation>
    <scope>NUCLEOTIDE SEQUENCE [LARGE SCALE GENOMIC DNA]</scope>
    <source>
        <strain evidence="2">K81G1</strain>
    </source>
</reference>
<feature type="transmembrane region" description="Helical" evidence="1">
    <location>
        <begin position="6"/>
        <end position="26"/>
    </location>
</feature>